<dbReference type="Proteomes" id="UP000663720">
    <property type="component" value="Chromosome"/>
</dbReference>
<protein>
    <submittedName>
        <fullName evidence="2">Roadblock/LC7 domain-containing protein</fullName>
    </submittedName>
</protein>
<accession>A0A975GGE2</accession>
<dbReference type="GO" id="GO:0060090">
    <property type="term" value="F:molecular adaptor activity"/>
    <property type="evidence" value="ECO:0007669"/>
    <property type="project" value="InterPro"/>
</dbReference>
<dbReference type="Pfam" id="PF03259">
    <property type="entry name" value="Robl_LC7"/>
    <property type="match status" value="1"/>
</dbReference>
<proteinExistence type="predicted"/>
<dbReference type="Gene3D" id="3.30.450.30">
    <property type="entry name" value="Dynein light chain 2a, cytoplasmic"/>
    <property type="match status" value="1"/>
</dbReference>
<feature type="domain" description="Roadblock/LAMTOR2" evidence="1">
    <location>
        <begin position="25"/>
        <end position="115"/>
    </location>
</feature>
<dbReference type="InterPro" id="IPR037587">
    <property type="entry name" value="LAMTOR2-like"/>
</dbReference>
<dbReference type="KEGG" id="dli:dnl_24500"/>
<dbReference type="PANTHER" id="PTHR13323">
    <property type="entry name" value="LATE ENDOSOMAL/LYSOSOMAL MP1 INTERACTING PROTEIN"/>
    <property type="match status" value="1"/>
</dbReference>
<reference evidence="2" key="1">
    <citation type="journal article" date="2021" name="Microb. Physiol.">
        <title>Proteogenomic Insights into the Physiology of Marine, Sulfate-Reducing, Filamentous Desulfonema limicola and Desulfonema magnum.</title>
        <authorList>
            <person name="Schnaars V."/>
            <person name="Wohlbrand L."/>
            <person name="Scheve S."/>
            <person name="Hinrichs C."/>
            <person name="Reinhardt R."/>
            <person name="Rabus R."/>
        </authorList>
    </citation>
    <scope>NUCLEOTIDE SEQUENCE</scope>
    <source>
        <strain evidence="2">5ac10</strain>
    </source>
</reference>
<evidence type="ECO:0000259" key="1">
    <source>
        <dbReference type="SMART" id="SM00960"/>
    </source>
</evidence>
<dbReference type="SUPFAM" id="SSF103196">
    <property type="entry name" value="Roadblock/LC7 domain"/>
    <property type="match status" value="1"/>
</dbReference>
<dbReference type="GO" id="GO:0032008">
    <property type="term" value="P:positive regulation of TOR signaling"/>
    <property type="evidence" value="ECO:0007669"/>
    <property type="project" value="InterPro"/>
</dbReference>
<evidence type="ECO:0000313" key="3">
    <source>
        <dbReference type="Proteomes" id="UP000663720"/>
    </source>
</evidence>
<dbReference type="EMBL" id="CP061799">
    <property type="protein sequence ID" value="QTA80158.1"/>
    <property type="molecule type" value="Genomic_DNA"/>
</dbReference>
<gene>
    <name evidence="2" type="ORF">dnl_24500</name>
</gene>
<organism evidence="2 3">
    <name type="scientific">Desulfonema limicola</name>
    <dbReference type="NCBI Taxonomy" id="45656"/>
    <lineage>
        <taxon>Bacteria</taxon>
        <taxon>Pseudomonadati</taxon>
        <taxon>Thermodesulfobacteriota</taxon>
        <taxon>Desulfobacteria</taxon>
        <taxon>Desulfobacterales</taxon>
        <taxon>Desulfococcaceae</taxon>
        <taxon>Desulfonema</taxon>
    </lineage>
</organism>
<dbReference type="SMART" id="SM00960">
    <property type="entry name" value="Robl_LC7"/>
    <property type="match status" value="1"/>
</dbReference>
<keyword evidence="3" id="KW-1185">Reference proteome</keyword>
<name>A0A975GGE2_9BACT</name>
<dbReference type="AlphaFoldDB" id="A0A975GGE2"/>
<dbReference type="InterPro" id="IPR004942">
    <property type="entry name" value="Roadblock/LAMTOR2_dom"/>
</dbReference>
<dbReference type="GO" id="GO:0005085">
    <property type="term" value="F:guanyl-nucleotide exchange factor activity"/>
    <property type="evidence" value="ECO:0007669"/>
    <property type="project" value="InterPro"/>
</dbReference>
<dbReference type="RefSeq" id="WP_207691829.1">
    <property type="nucleotide sequence ID" value="NZ_CP061799.1"/>
</dbReference>
<sequence>MASDYDDDITFTEYTLGQEQLEKIEEILIEDLINSGVHSVLLIDMAGNIIAKADNGACEHDVYSLAALASANFAAVDTMAKIVGEDEFSLLFHKGETESIHFSKVQSEFLLISIFGKKVSLGLLRLKVAEAIEKIKDVWKQ</sequence>
<evidence type="ECO:0000313" key="2">
    <source>
        <dbReference type="EMBL" id="QTA80158.1"/>
    </source>
</evidence>